<dbReference type="VEuPathDB" id="AmoebaDB:ACA1_284380"/>
<dbReference type="KEGG" id="acan:ACA1_284380"/>
<gene>
    <name evidence="2" type="ORF">ACA1_284380</name>
</gene>
<dbReference type="AlphaFoldDB" id="L8H7R4"/>
<name>L8H7R4_ACACF</name>
<dbReference type="RefSeq" id="XP_004344913.1">
    <property type="nucleotide sequence ID" value="XM_004344863.1"/>
</dbReference>
<proteinExistence type="predicted"/>
<evidence type="ECO:0000256" key="1">
    <source>
        <dbReference type="SAM" id="MobiDB-lite"/>
    </source>
</evidence>
<keyword evidence="3" id="KW-1185">Reference proteome</keyword>
<evidence type="ECO:0000313" key="2">
    <source>
        <dbReference type="EMBL" id="ELR21170.1"/>
    </source>
</evidence>
<evidence type="ECO:0000313" key="3">
    <source>
        <dbReference type="Proteomes" id="UP000011083"/>
    </source>
</evidence>
<dbReference type="GeneID" id="14922049"/>
<accession>L8H7R4</accession>
<sequence length="218" mass="23535">LLAPPGTQPHGDASETPAPLQPYQRKRKLPPSAAQEPKTGTYLPSYVVLPLLEEPSPRRPDVTGNGRADADRTMTTTTTPAVGTAGEGEVRKKKQRVQKTKLFGRTHWVVKEDEEEKGRETAAQHQSAVLASIKQTLAAGGKASKAQKKAMARDPAVLAKLPTPKFVDARIGRGVKPDDAKRAEQLHSRKLIGTQVPLPLPQTLHPELTSAHTVIALL</sequence>
<organism evidence="2 3">
    <name type="scientific">Acanthamoeba castellanii (strain ATCC 30010 / Neff)</name>
    <dbReference type="NCBI Taxonomy" id="1257118"/>
    <lineage>
        <taxon>Eukaryota</taxon>
        <taxon>Amoebozoa</taxon>
        <taxon>Discosea</taxon>
        <taxon>Longamoebia</taxon>
        <taxon>Centramoebida</taxon>
        <taxon>Acanthamoebidae</taxon>
        <taxon>Acanthamoeba</taxon>
    </lineage>
</organism>
<feature type="compositionally biased region" description="Low complexity" evidence="1">
    <location>
        <begin position="73"/>
        <end position="84"/>
    </location>
</feature>
<dbReference type="Proteomes" id="UP000011083">
    <property type="component" value="Unassembled WGS sequence"/>
</dbReference>
<feature type="region of interest" description="Disordered" evidence="1">
    <location>
        <begin position="1"/>
        <end position="98"/>
    </location>
</feature>
<protein>
    <recommendedName>
        <fullName evidence="4">Ribosome biogenesis protein SLX9</fullName>
    </recommendedName>
</protein>
<reference evidence="2 3" key="1">
    <citation type="journal article" date="2013" name="Genome Biol.">
        <title>Genome of Acanthamoeba castellanii highlights extensive lateral gene transfer and early evolution of tyrosine kinase signaling.</title>
        <authorList>
            <person name="Clarke M."/>
            <person name="Lohan A.J."/>
            <person name="Liu B."/>
            <person name="Lagkouvardos I."/>
            <person name="Roy S."/>
            <person name="Zafar N."/>
            <person name="Bertelli C."/>
            <person name="Schilde C."/>
            <person name="Kianianmomeni A."/>
            <person name="Burglin T.R."/>
            <person name="Frech C."/>
            <person name="Turcotte B."/>
            <person name="Kopec K.O."/>
            <person name="Synnott J.M."/>
            <person name="Choo C."/>
            <person name="Paponov I."/>
            <person name="Finkler A."/>
            <person name="Soon Heng Tan C."/>
            <person name="Hutchins A.P."/>
            <person name="Weinmeier T."/>
            <person name="Rattei T."/>
            <person name="Chu J.S."/>
            <person name="Gimenez G."/>
            <person name="Irimia M."/>
            <person name="Rigden D.J."/>
            <person name="Fitzpatrick D.A."/>
            <person name="Lorenzo-Morales J."/>
            <person name="Bateman A."/>
            <person name="Chiu C.H."/>
            <person name="Tang P."/>
            <person name="Hegemann P."/>
            <person name="Fromm H."/>
            <person name="Raoult D."/>
            <person name="Greub G."/>
            <person name="Miranda-Saavedra D."/>
            <person name="Chen N."/>
            <person name="Nash P."/>
            <person name="Ginger M.L."/>
            <person name="Horn M."/>
            <person name="Schaap P."/>
            <person name="Caler L."/>
            <person name="Loftus B."/>
        </authorList>
    </citation>
    <scope>NUCLEOTIDE SEQUENCE [LARGE SCALE GENOMIC DNA]</scope>
    <source>
        <strain evidence="2 3">Neff</strain>
    </source>
</reference>
<feature type="non-terminal residue" evidence="2">
    <location>
        <position position="1"/>
    </location>
</feature>
<evidence type="ECO:0008006" key="4">
    <source>
        <dbReference type="Google" id="ProtNLM"/>
    </source>
</evidence>
<dbReference type="EMBL" id="KB007908">
    <property type="protein sequence ID" value="ELR21170.1"/>
    <property type="molecule type" value="Genomic_DNA"/>
</dbReference>